<proteinExistence type="predicted"/>
<dbReference type="RefSeq" id="WP_275230888.1">
    <property type="nucleotide sequence ID" value="NZ_JARESE010000118.1"/>
</dbReference>
<name>A0ABT5WY33_9SPHN</name>
<reference evidence="1 2" key="1">
    <citation type="submission" date="2023-03" db="EMBL/GenBank/DDBJ databases">
        <title>NovoSphingobium album sp. nov. isolated from polycyclic aromatic hydrocarbons- and heavy-metal polluted soil.</title>
        <authorList>
            <person name="Liu Z."/>
            <person name="Wang K."/>
        </authorList>
    </citation>
    <scope>NUCLEOTIDE SEQUENCE [LARGE SCALE GENOMIC DNA]</scope>
    <source>
        <strain evidence="1 2">H3SJ31-1</strain>
    </source>
</reference>
<dbReference type="EMBL" id="JARESE010000118">
    <property type="protein sequence ID" value="MDE8654771.1"/>
    <property type="molecule type" value="Genomic_DNA"/>
</dbReference>
<sequence length="197" mass="20735">MIAADGSDQGWITVYDAASGAILYNAVPRLPLDQILLNPGEAITAGRHDGATHWINPETRRANQRRAAQVKVQANSVTGIPDGATVMVRGVLVEPVDGAVTIGVELPEAVPVRIRGPRIGTLHIEVACEPGEALPEGPGTIVLAQDYARLRRRAYAAAGLTVEAITFAQIDGDAAELARIDAARAAIKARIPKTKKG</sequence>
<evidence type="ECO:0000313" key="2">
    <source>
        <dbReference type="Proteomes" id="UP001216253"/>
    </source>
</evidence>
<dbReference type="Proteomes" id="UP001216253">
    <property type="component" value="Unassembled WGS sequence"/>
</dbReference>
<keyword evidence="2" id="KW-1185">Reference proteome</keyword>
<evidence type="ECO:0000313" key="1">
    <source>
        <dbReference type="EMBL" id="MDE8654771.1"/>
    </source>
</evidence>
<comment type="caution">
    <text evidence="1">The sequence shown here is derived from an EMBL/GenBank/DDBJ whole genome shotgun (WGS) entry which is preliminary data.</text>
</comment>
<organism evidence="1 2">
    <name type="scientific">Novosphingobium album</name>
    <name type="common">ex Liu et al. 2023</name>
    <dbReference type="NCBI Taxonomy" id="3031130"/>
    <lineage>
        <taxon>Bacteria</taxon>
        <taxon>Pseudomonadati</taxon>
        <taxon>Pseudomonadota</taxon>
        <taxon>Alphaproteobacteria</taxon>
        <taxon>Sphingomonadales</taxon>
        <taxon>Sphingomonadaceae</taxon>
        <taxon>Novosphingobium</taxon>
    </lineage>
</organism>
<gene>
    <name evidence="1" type="ORF">PYV00_24050</name>
</gene>
<accession>A0ABT5WY33</accession>
<protein>
    <submittedName>
        <fullName evidence="1">Uncharacterized protein</fullName>
    </submittedName>
</protein>